<name>A0A1Y3R180_9BACT</name>
<accession>A0A1Y3R180</accession>
<comment type="caution">
    <text evidence="2">The sequence shown here is derived from an EMBL/GenBank/DDBJ whole genome shotgun (WGS) entry which is preliminary data.</text>
</comment>
<organism evidence="2 3">
    <name type="scientific">Alistipes onderdonkii</name>
    <dbReference type="NCBI Taxonomy" id="328813"/>
    <lineage>
        <taxon>Bacteria</taxon>
        <taxon>Pseudomonadati</taxon>
        <taxon>Bacteroidota</taxon>
        <taxon>Bacteroidia</taxon>
        <taxon>Bacteroidales</taxon>
        <taxon>Rikenellaceae</taxon>
        <taxon>Alistipes</taxon>
    </lineage>
</organism>
<evidence type="ECO:0000313" key="3">
    <source>
        <dbReference type="Proteomes" id="UP000195772"/>
    </source>
</evidence>
<dbReference type="Proteomes" id="UP000195772">
    <property type="component" value="Unassembled WGS sequence"/>
</dbReference>
<protein>
    <submittedName>
        <fullName evidence="2">Uncharacterized protein</fullName>
    </submittedName>
</protein>
<feature type="region of interest" description="Disordered" evidence="1">
    <location>
        <begin position="50"/>
        <end position="73"/>
    </location>
</feature>
<gene>
    <name evidence="2" type="ORF">B5G41_01840</name>
</gene>
<dbReference type="EMBL" id="NFHB01000001">
    <property type="protein sequence ID" value="OUN05065.1"/>
    <property type="molecule type" value="Genomic_DNA"/>
</dbReference>
<evidence type="ECO:0000313" key="2">
    <source>
        <dbReference type="EMBL" id="OUN05065.1"/>
    </source>
</evidence>
<reference evidence="3" key="1">
    <citation type="submission" date="2017-04" db="EMBL/GenBank/DDBJ databases">
        <title>Function of individual gut microbiota members based on whole genome sequencing of pure cultures obtained from chicken caecum.</title>
        <authorList>
            <person name="Medvecky M."/>
            <person name="Cejkova D."/>
            <person name="Polansky O."/>
            <person name="Karasova D."/>
            <person name="Kubasova T."/>
            <person name="Cizek A."/>
            <person name="Rychlik I."/>
        </authorList>
    </citation>
    <scope>NUCLEOTIDE SEQUENCE [LARGE SCALE GENOMIC DNA]</scope>
    <source>
        <strain evidence="3">An90</strain>
    </source>
</reference>
<evidence type="ECO:0000256" key="1">
    <source>
        <dbReference type="SAM" id="MobiDB-lite"/>
    </source>
</evidence>
<dbReference type="RefSeq" id="WP_087401078.1">
    <property type="nucleotide sequence ID" value="NZ_NFHB01000001.1"/>
</dbReference>
<sequence>MERIIEFPTDRTVISTENNGFAGDERDETLIDENLVETEIPLADRIPDAVRETEEGDRPIYDEEGYRNDPGGE</sequence>
<dbReference type="OrthoDB" id="1004014at2"/>
<dbReference type="AlphaFoldDB" id="A0A1Y3R180"/>
<proteinExistence type="predicted"/>
<feature type="compositionally biased region" description="Basic and acidic residues" evidence="1">
    <location>
        <begin position="50"/>
        <end position="67"/>
    </location>
</feature>